<dbReference type="RefSeq" id="XP_040661390.1">
    <property type="nucleotide sequence ID" value="XM_040800507.1"/>
</dbReference>
<dbReference type="FunCoup" id="A0A151GY48">
    <property type="interactions" value="18"/>
</dbReference>
<sequence length="440" mass="48187">MSGLFAAALRKSRRLSLPFVRSAKERRRAEEAAAAAEAASVLTLGCLVETPSIVFYDEPQRSTGALLSGEVSIDVHDAAVTVDRLDATLALHTVQKRPFQGHCAGCQTQVHDLARWCLVDQPCGFRRGRHQFPLSTHLSGTLPAALDTPVFSVAYRLKVDALVSRKDAPPIRYSLERLLPVNRSLPHRLYPLLATRVFPPTSIRARAECHAVIHPDVANKLSLHLDGLVSEPDKFHMVDLWKLRRLTWKLEETIRTTAPACPRHAPSARWISVDENGAFRKGLVRSETRVVGDKVLLDGWKANYADARGTVDVDLDFGTNKHVVAKPPATPSPRPYACDLSSAGTRITHALQLEMIVSKEFAPEGKLHKTTTTGVGRVLRMALDVVLTERPGVGVSWDLEAPPVYEEVSPSPPVYTSAACRPPPAPPVRSENAIVAGQRS</sequence>
<reference evidence="3 4" key="1">
    <citation type="journal article" date="2016" name="Sci. Rep.">
        <title>Insights into Adaptations to a Near-Obligate Nematode Endoparasitic Lifestyle from the Finished Genome of Drechmeria coniospora.</title>
        <authorList>
            <person name="Zhang L."/>
            <person name="Zhou Z."/>
            <person name="Guo Q."/>
            <person name="Fokkens L."/>
            <person name="Miskei M."/>
            <person name="Pocsi I."/>
            <person name="Zhang W."/>
            <person name="Chen M."/>
            <person name="Wang L."/>
            <person name="Sun Y."/>
            <person name="Donzelli B.G."/>
            <person name="Gibson D.M."/>
            <person name="Nelson D.R."/>
            <person name="Luo J.G."/>
            <person name="Rep M."/>
            <person name="Liu H."/>
            <person name="Yang S."/>
            <person name="Wang J."/>
            <person name="Krasnoff S.B."/>
            <person name="Xu Y."/>
            <person name="Molnar I."/>
            <person name="Lin M."/>
        </authorList>
    </citation>
    <scope>NUCLEOTIDE SEQUENCE [LARGE SCALE GENOMIC DNA]</scope>
    <source>
        <strain evidence="3 4">ARSEF 6962</strain>
    </source>
</reference>
<protein>
    <recommendedName>
        <fullName evidence="2">LDB19 N-terminal domain-containing protein</fullName>
    </recommendedName>
</protein>
<dbReference type="EMBL" id="LAYC01000001">
    <property type="protein sequence ID" value="KYK62038.1"/>
    <property type="molecule type" value="Genomic_DNA"/>
</dbReference>
<feature type="domain" description="LDB19 N-terminal" evidence="2">
    <location>
        <begin position="95"/>
        <end position="265"/>
    </location>
</feature>
<dbReference type="Proteomes" id="UP000076580">
    <property type="component" value="Chromosome 01"/>
</dbReference>
<name>A0A151GY48_DRECN</name>
<gene>
    <name evidence="3" type="ORF">DCS_03183</name>
</gene>
<accession>A0A151GY48</accession>
<keyword evidence="4" id="KW-1185">Reference proteome</keyword>
<dbReference type="InParanoid" id="A0A151GY48"/>
<proteinExistence type="predicted"/>
<evidence type="ECO:0000259" key="2">
    <source>
        <dbReference type="Pfam" id="PF13002"/>
    </source>
</evidence>
<dbReference type="Pfam" id="PF13002">
    <property type="entry name" value="LDB19"/>
    <property type="match status" value="1"/>
</dbReference>
<dbReference type="AlphaFoldDB" id="A0A151GY48"/>
<dbReference type="InterPro" id="IPR024391">
    <property type="entry name" value="LDB19_N"/>
</dbReference>
<comment type="caution">
    <text evidence="3">The sequence shown here is derived from an EMBL/GenBank/DDBJ whole genome shotgun (WGS) entry which is preliminary data.</text>
</comment>
<organism evidence="3 4">
    <name type="scientific">Drechmeria coniospora</name>
    <name type="common">Nematophagous fungus</name>
    <name type="synonym">Meria coniospora</name>
    <dbReference type="NCBI Taxonomy" id="98403"/>
    <lineage>
        <taxon>Eukaryota</taxon>
        <taxon>Fungi</taxon>
        <taxon>Dikarya</taxon>
        <taxon>Ascomycota</taxon>
        <taxon>Pezizomycotina</taxon>
        <taxon>Sordariomycetes</taxon>
        <taxon>Hypocreomycetidae</taxon>
        <taxon>Hypocreales</taxon>
        <taxon>Ophiocordycipitaceae</taxon>
        <taxon>Drechmeria</taxon>
    </lineage>
</organism>
<dbReference type="STRING" id="98403.A0A151GY48"/>
<evidence type="ECO:0000313" key="3">
    <source>
        <dbReference type="EMBL" id="KYK62038.1"/>
    </source>
</evidence>
<dbReference type="GeneID" id="63715826"/>
<evidence type="ECO:0000313" key="4">
    <source>
        <dbReference type="Proteomes" id="UP000076580"/>
    </source>
</evidence>
<feature type="compositionally biased region" description="Low complexity" evidence="1">
    <location>
        <begin position="406"/>
        <end position="420"/>
    </location>
</feature>
<evidence type="ECO:0000256" key="1">
    <source>
        <dbReference type="SAM" id="MobiDB-lite"/>
    </source>
</evidence>
<feature type="region of interest" description="Disordered" evidence="1">
    <location>
        <begin position="406"/>
        <end position="440"/>
    </location>
</feature>